<reference evidence="2 4" key="2">
    <citation type="submission" date="2017-06" db="EMBL/GenBank/DDBJ databases">
        <title>Identification of a new gene, sdsY, involved in staphylococcal internalization in non-professional phagocytic cells (NPPCs).</title>
        <authorList>
            <person name="Maali Y."/>
            <person name="Martins-Simoes P."/>
            <person name="Trouillet-Assant S."/>
            <person name="Laurent F."/>
            <person name="Diot A."/>
            <person name="Verhoeven P."/>
            <person name="Bouvard D."/>
            <person name="Vandenesch F."/>
            <person name="Bes M."/>
        </authorList>
    </citation>
    <scope>NUCLEOTIDE SEQUENCE [LARGE SCALE GENOMIC DNA]</scope>
    <source>
        <strain evidence="2 4">Heidy</strain>
    </source>
</reference>
<evidence type="ECO:0000313" key="1">
    <source>
        <dbReference type="EMBL" id="PCF50153.1"/>
    </source>
</evidence>
<protein>
    <submittedName>
        <fullName evidence="1">Uncharacterized protein</fullName>
    </submittedName>
</protein>
<keyword evidence="4" id="KW-1185">Reference proteome</keyword>
<dbReference type="AlphaFoldDB" id="A0AAX0QU88"/>
<dbReference type="EMBL" id="MWUR01000010">
    <property type="protein sequence ID" value="PCF50153.1"/>
    <property type="molecule type" value="Genomic_DNA"/>
</dbReference>
<dbReference type="Proteomes" id="UP000217473">
    <property type="component" value="Unassembled WGS sequence"/>
</dbReference>
<accession>A0AAX0QU88</accession>
<proteinExistence type="predicted"/>
<evidence type="ECO:0000313" key="2">
    <source>
        <dbReference type="EMBL" id="RIZ56215.1"/>
    </source>
</evidence>
<comment type="caution">
    <text evidence="1">The sequence shown here is derived from an EMBL/GenBank/DDBJ whole genome shotgun (WGS) entry which is preliminary data.</text>
</comment>
<evidence type="ECO:0000313" key="4">
    <source>
        <dbReference type="Proteomes" id="UP000266198"/>
    </source>
</evidence>
<gene>
    <name evidence="1" type="ORF">B5C07_08065</name>
    <name evidence="2" type="ORF">CDL68_01360</name>
</gene>
<name>A0AAX0QU88_9STAP</name>
<evidence type="ECO:0000313" key="3">
    <source>
        <dbReference type="Proteomes" id="UP000217473"/>
    </source>
</evidence>
<dbReference type="EMBL" id="NIPK01000002">
    <property type="protein sequence ID" value="RIZ56215.1"/>
    <property type="molecule type" value="Genomic_DNA"/>
</dbReference>
<organism evidence="1 3">
    <name type="scientific">Staphylococcus delphini</name>
    <dbReference type="NCBI Taxonomy" id="53344"/>
    <lineage>
        <taxon>Bacteria</taxon>
        <taxon>Bacillati</taxon>
        <taxon>Bacillota</taxon>
        <taxon>Bacilli</taxon>
        <taxon>Bacillales</taxon>
        <taxon>Staphylococcaceae</taxon>
        <taxon>Staphylococcus</taxon>
        <taxon>Staphylococcus intermedius group</taxon>
    </lineage>
</organism>
<dbReference type="Proteomes" id="UP000266198">
    <property type="component" value="Unassembled WGS sequence"/>
</dbReference>
<dbReference type="RefSeq" id="WP_096597503.1">
    <property type="nucleotide sequence ID" value="NZ_LR134263.1"/>
</dbReference>
<sequence length="66" mass="7296">MTTFKIIEVEETNQNADPTKANNGGGYSHPRITFEYKGIQGVYGALLCSFTLGVLVSQKDLLKKLF</sequence>
<reference evidence="1 3" key="1">
    <citation type="journal article" date="2017" name="PLoS ONE">
        <title>Development of a real-time PCR for detection of Staphylococcus pseudintermedius using a novel automated comparison of whole-genome sequences.</title>
        <authorList>
            <person name="Verstappen K.M."/>
            <person name="Huijbregts L."/>
            <person name="Spaninks M."/>
            <person name="Wagenaar J.A."/>
            <person name="Fluit A.C."/>
            <person name="Duim B."/>
        </authorList>
    </citation>
    <scope>NUCLEOTIDE SEQUENCE [LARGE SCALE GENOMIC DNA]</scope>
    <source>
        <strain evidence="1 3">15S02591-1</strain>
    </source>
</reference>